<evidence type="ECO:0000256" key="4">
    <source>
        <dbReference type="ARBA" id="ARBA00022475"/>
    </source>
</evidence>
<feature type="transmembrane region" description="Helical" evidence="8">
    <location>
        <begin position="99"/>
        <end position="120"/>
    </location>
</feature>
<dbReference type="PANTHER" id="PTHR23502:SF132">
    <property type="entry name" value="POLYAMINE TRANSPORTER 2-RELATED"/>
    <property type="match status" value="1"/>
</dbReference>
<accession>A0A4Q5LV67</accession>
<feature type="transmembrane region" description="Helical" evidence="8">
    <location>
        <begin position="304"/>
        <end position="321"/>
    </location>
</feature>
<feature type="transmembrane region" description="Helical" evidence="8">
    <location>
        <begin position="132"/>
        <end position="156"/>
    </location>
</feature>
<dbReference type="EMBL" id="SEWF01000040">
    <property type="protein sequence ID" value="RYU93616.1"/>
    <property type="molecule type" value="Genomic_DNA"/>
</dbReference>
<dbReference type="InterPro" id="IPR020846">
    <property type="entry name" value="MFS_dom"/>
</dbReference>
<dbReference type="SUPFAM" id="SSF103473">
    <property type="entry name" value="MFS general substrate transporter"/>
    <property type="match status" value="1"/>
</dbReference>
<evidence type="ECO:0000259" key="9">
    <source>
        <dbReference type="PROSITE" id="PS50850"/>
    </source>
</evidence>
<evidence type="ECO:0000256" key="1">
    <source>
        <dbReference type="ARBA" id="ARBA00004651"/>
    </source>
</evidence>
<evidence type="ECO:0000313" key="10">
    <source>
        <dbReference type="EMBL" id="RYU93616.1"/>
    </source>
</evidence>
<evidence type="ECO:0000256" key="7">
    <source>
        <dbReference type="ARBA" id="ARBA00023136"/>
    </source>
</evidence>
<dbReference type="RefSeq" id="WP_130023223.1">
    <property type="nucleotide sequence ID" value="NZ_SEWF01000040.1"/>
</dbReference>
<feature type="transmembrane region" description="Helical" evidence="8">
    <location>
        <begin position="212"/>
        <end position="230"/>
    </location>
</feature>
<keyword evidence="5 8" id="KW-0812">Transmembrane</keyword>
<feature type="transmembrane region" description="Helical" evidence="8">
    <location>
        <begin position="46"/>
        <end position="66"/>
    </location>
</feature>
<feature type="transmembrane region" description="Helical" evidence="8">
    <location>
        <begin position="73"/>
        <end position="93"/>
    </location>
</feature>
<dbReference type="AlphaFoldDB" id="A0A4Q5LV67"/>
<dbReference type="InterPro" id="IPR004812">
    <property type="entry name" value="Efflux_drug-R_Bcr/CmlA"/>
</dbReference>
<dbReference type="Proteomes" id="UP000293162">
    <property type="component" value="Unassembled WGS sequence"/>
</dbReference>
<dbReference type="CDD" id="cd17320">
    <property type="entry name" value="MFS_MdfA_MDR_like"/>
    <property type="match status" value="1"/>
</dbReference>
<evidence type="ECO:0000313" key="11">
    <source>
        <dbReference type="Proteomes" id="UP000293162"/>
    </source>
</evidence>
<keyword evidence="4" id="KW-1003">Cell membrane</keyword>
<evidence type="ECO:0000256" key="2">
    <source>
        <dbReference type="ARBA" id="ARBA00006236"/>
    </source>
</evidence>
<evidence type="ECO:0000256" key="8">
    <source>
        <dbReference type="SAM" id="Phobius"/>
    </source>
</evidence>
<evidence type="ECO:0000256" key="6">
    <source>
        <dbReference type="ARBA" id="ARBA00022989"/>
    </source>
</evidence>
<feature type="transmembrane region" description="Helical" evidence="8">
    <location>
        <begin position="277"/>
        <end position="298"/>
    </location>
</feature>
<feature type="transmembrane region" description="Helical" evidence="8">
    <location>
        <begin position="342"/>
        <end position="362"/>
    </location>
</feature>
<name>A0A4Q5LV67_9BACT</name>
<comment type="similarity">
    <text evidence="2">Belongs to the major facilitator superfamily. Bcr/CmlA family.</text>
</comment>
<evidence type="ECO:0000256" key="3">
    <source>
        <dbReference type="ARBA" id="ARBA00022448"/>
    </source>
</evidence>
<comment type="subcellular location">
    <subcellularLocation>
        <location evidence="1">Cell membrane</location>
        <topology evidence="1">Multi-pass membrane protein</topology>
    </subcellularLocation>
</comment>
<organism evidence="10 11">
    <name type="scientific">Emticicia agri</name>
    <dbReference type="NCBI Taxonomy" id="2492393"/>
    <lineage>
        <taxon>Bacteria</taxon>
        <taxon>Pseudomonadati</taxon>
        <taxon>Bacteroidota</taxon>
        <taxon>Cytophagia</taxon>
        <taxon>Cytophagales</taxon>
        <taxon>Leadbetterellaceae</taxon>
        <taxon>Emticicia</taxon>
    </lineage>
</organism>
<dbReference type="InterPro" id="IPR036259">
    <property type="entry name" value="MFS_trans_sf"/>
</dbReference>
<dbReference type="GO" id="GO:0042910">
    <property type="term" value="F:xenobiotic transmembrane transporter activity"/>
    <property type="evidence" value="ECO:0007669"/>
    <property type="project" value="InterPro"/>
</dbReference>
<reference evidence="10 11" key="1">
    <citation type="submission" date="2019-02" db="EMBL/GenBank/DDBJ databases">
        <title>Bacterial novel species Emticicia sp. 17J42-9 isolated from soil.</title>
        <authorList>
            <person name="Jung H.-Y."/>
        </authorList>
    </citation>
    <scope>NUCLEOTIDE SEQUENCE [LARGE SCALE GENOMIC DNA]</scope>
    <source>
        <strain evidence="10 11">17J42-9</strain>
    </source>
</reference>
<dbReference type="GO" id="GO:1990961">
    <property type="term" value="P:xenobiotic detoxification by transmembrane export across the plasma membrane"/>
    <property type="evidence" value="ECO:0007669"/>
    <property type="project" value="InterPro"/>
</dbReference>
<dbReference type="GO" id="GO:0005886">
    <property type="term" value="C:plasma membrane"/>
    <property type="evidence" value="ECO:0007669"/>
    <property type="project" value="UniProtKB-SubCell"/>
</dbReference>
<feature type="transmembrane region" description="Helical" evidence="8">
    <location>
        <begin position="250"/>
        <end position="270"/>
    </location>
</feature>
<protein>
    <submittedName>
        <fullName evidence="10">Bcr/CflA family efflux MFS transporter</fullName>
    </submittedName>
</protein>
<keyword evidence="7 8" id="KW-0472">Membrane</keyword>
<feature type="transmembrane region" description="Helical" evidence="8">
    <location>
        <begin position="162"/>
        <end position="182"/>
    </location>
</feature>
<evidence type="ECO:0000256" key="5">
    <source>
        <dbReference type="ARBA" id="ARBA00022692"/>
    </source>
</evidence>
<feature type="transmembrane region" description="Helical" evidence="8">
    <location>
        <begin position="368"/>
        <end position="387"/>
    </location>
</feature>
<dbReference type="PROSITE" id="PS50850">
    <property type="entry name" value="MFS"/>
    <property type="match status" value="1"/>
</dbReference>
<dbReference type="PANTHER" id="PTHR23502">
    <property type="entry name" value="MAJOR FACILITATOR SUPERFAMILY"/>
    <property type="match status" value="1"/>
</dbReference>
<comment type="caution">
    <text evidence="10">The sequence shown here is derived from an EMBL/GenBank/DDBJ whole genome shotgun (WGS) entry which is preliminary data.</text>
</comment>
<keyword evidence="11" id="KW-1185">Reference proteome</keyword>
<gene>
    <name evidence="10" type="ORF">EWM59_21010</name>
</gene>
<keyword evidence="3" id="KW-0813">Transport</keyword>
<dbReference type="Pfam" id="PF07690">
    <property type="entry name" value="MFS_1"/>
    <property type="match status" value="1"/>
</dbReference>
<sequence length="396" mass="42317">MGGRRFYLIIILGLLSAIGAFSIDTYISGFPSIAADFHVSIDTVSYSISSFFLGICIGQMICGPLLDRFGRRIPLLIGLFLYTLASIGCALSTSIEMLIVVRFFQALGGCVGIVAPRAIVRDLFPLHEIAKIFSLLVLVLGVSPIIAPTIGSYLIIGFGWQSVFWLQVIIGIALLLTVFFFLPESRPGDASMSLHPKVVSANFFRIFTNGQFITYALCGAVVSSGIYAYLAGSAVVFMKIYSVNEQEYGYIFGLTAAALIGSSQLNTLVLRKQSSMTIIRVVLVIQTVFGIFLFGLSALGWHTLYSMIGCILLFVGCQGFVHPNTSALSLAPFSKDAGSASALMGAIQMSFGAFATALIGSLGNGTSIPLTAIMASCPVIALLIFGVRRLIVRGNE</sequence>
<dbReference type="OrthoDB" id="9800416at2"/>
<proteinExistence type="inferred from homology"/>
<dbReference type="Gene3D" id="1.20.1720.10">
    <property type="entry name" value="Multidrug resistance protein D"/>
    <property type="match status" value="1"/>
</dbReference>
<dbReference type="NCBIfam" id="TIGR00710">
    <property type="entry name" value="efflux_Bcr_CflA"/>
    <property type="match status" value="1"/>
</dbReference>
<dbReference type="InterPro" id="IPR011701">
    <property type="entry name" value="MFS"/>
</dbReference>
<feature type="domain" description="Major facilitator superfamily (MFS) profile" evidence="9">
    <location>
        <begin position="8"/>
        <end position="393"/>
    </location>
</feature>
<keyword evidence="6 8" id="KW-1133">Transmembrane helix</keyword>